<keyword evidence="8" id="KW-1185">Reference proteome</keyword>
<dbReference type="GO" id="GO:0046872">
    <property type="term" value="F:metal ion binding"/>
    <property type="evidence" value="ECO:0007669"/>
    <property type="project" value="UniProtKB-KW"/>
</dbReference>
<dbReference type="NCBIfam" id="TIGR04443">
    <property type="entry name" value="F420_CofF"/>
    <property type="match status" value="1"/>
</dbReference>
<accession>N6VQT3</accession>
<dbReference type="InterPro" id="IPR031039">
    <property type="entry name" value="F420_CofF"/>
</dbReference>
<dbReference type="PANTHER" id="PTHR21621">
    <property type="entry name" value="RIBOSOMAL PROTEIN S6 MODIFICATION PROTEIN"/>
    <property type="match status" value="1"/>
</dbReference>
<dbReference type="InterPro" id="IPR013815">
    <property type="entry name" value="ATP_grasp_subdomain_1"/>
</dbReference>
<organism evidence="7 8">
    <name type="scientific">Methanocaldococcus villosus KIN24-T80</name>
    <dbReference type="NCBI Taxonomy" id="1069083"/>
    <lineage>
        <taxon>Archaea</taxon>
        <taxon>Methanobacteriati</taxon>
        <taxon>Methanobacteriota</taxon>
        <taxon>Methanomada group</taxon>
        <taxon>Methanococci</taxon>
        <taxon>Methanococcales</taxon>
        <taxon>Methanocaldococcaceae</taxon>
        <taxon>Methanocaldococcus</taxon>
    </lineage>
</organism>
<dbReference type="Pfam" id="PF08443">
    <property type="entry name" value="RimK"/>
    <property type="match status" value="1"/>
</dbReference>
<dbReference type="InterPro" id="IPR013651">
    <property type="entry name" value="ATP-grasp_RimK-type"/>
</dbReference>
<dbReference type="InterPro" id="IPR011761">
    <property type="entry name" value="ATP-grasp"/>
</dbReference>
<dbReference type="PATRIC" id="fig|1069083.5.peg.652"/>
<dbReference type="Proteomes" id="UP000053695">
    <property type="component" value="Unassembled WGS sequence"/>
</dbReference>
<dbReference type="STRING" id="1069083.GCA_000371805_01052"/>
<evidence type="ECO:0000256" key="2">
    <source>
        <dbReference type="ARBA" id="ARBA00022741"/>
    </source>
</evidence>
<dbReference type="InterPro" id="IPR004666">
    <property type="entry name" value="Rp_bS6_RimK/Lys_biosynth_LsyX"/>
</dbReference>
<dbReference type="EMBL" id="APMM01000020">
    <property type="protein sequence ID" value="ENN96260.1"/>
    <property type="molecule type" value="Genomic_DNA"/>
</dbReference>
<gene>
    <name evidence="7" type="ORF">J422_03328</name>
</gene>
<keyword evidence="2 5" id="KW-0547">Nucleotide-binding</keyword>
<dbReference type="GO" id="GO:0005524">
    <property type="term" value="F:ATP binding"/>
    <property type="evidence" value="ECO:0007669"/>
    <property type="project" value="UniProtKB-UniRule"/>
</dbReference>
<dbReference type="EC" id="6.3.2.32" evidence="4"/>
<keyword evidence="7" id="KW-0436">Ligase</keyword>
<dbReference type="GO" id="GO:0005737">
    <property type="term" value="C:cytoplasm"/>
    <property type="evidence" value="ECO:0007669"/>
    <property type="project" value="TreeGrafter"/>
</dbReference>
<evidence type="ECO:0000256" key="5">
    <source>
        <dbReference type="PROSITE-ProRule" id="PRU00409"/>
    </source>
</evidence>
<dbReference type="GO" id="GO:0043774">
    <property type="term" value="F:coenzyme F420-2 alpha-glutamyl ligase activity"/>
    <property type="evidence" value="ECO:0007669"/>
    <property type="project" value="UniProtKB-UniRule"/>
</dbReference>
<dbReference type="PROSITE" id="PS50975">
    <property type="entry name" value="ATP_GRASP"/>
    <property type="match status" value="1"/>
</dbReference>
<evidence type="ECO:0000313" key="7">
    <source>
        <dbReference type="EMBL" id="ENN96260.1"/>
    </source>
</evidence>
<keyword evidence="1" id="KW-0479">Metal-binding</keyword>
<dbReference type="Gene3D" id="3.30.470.20">
    <property type="entry name" value="ATP-grasp fold, B domain"/>
    <property type="match status" value="1"/>
</dbReference>
<protein>
    <recommendedName>
        <fullName evidence="4">Coenzyme gamma-F420-2:alpha-L-glutamate ligase</fullName>
        <ecNumber evidence="4">6.3.2.32</ecNumber>
    </recommendedName>
</protein>
<dbReference type="Gene3D" id="3.30.1490.20">
    <property type="entry name" value="ATP-grasp fold, A domain"/>
    <property type="match status" value="1"/>
</dbReference>
<dbReference type="SUPFAM" id="SSF56059">
    <property type="entry name" value="Glutathione synthetase ATP-binding domain-like"/>
    <property type="match status" value="1"/>
</dbReference>
<name>N6VQT3_9EURY</name>
<reference evidence="7 8" key="1">
    <citation type="journal article" date="2013" name="Genome Announc.">
        <title>Draft Genome Sequence of a Highly Flagellated, Fast-Swimming Archaeon, Methanocaldococcus villosus Strain KIN24-T80 (DSM 22612).</title>
        <authorList>
            <person name="Thennarasu S."/>
            <person name="Polireddy D."/>
            <person name="Antony A."/>
            <person name="Yada M.R."/>
            <person name="Algarawi S."/>
            <person name="Sivakumar N."/>
        </authorList>
    </citation>
    <scope>NUCLEOTIDE SEQUENCE [LARGE SCALE GENOMIC DNA]</scope>
    <source>
        <strain evidence="7 8">KIN24-T80</strain>
    </source>
</reference>
<dbReference type="PANTHER" id="PTHR21621:SF2">
    <property type="entry name" value="COENZYME GAMMA-F420-2:ALPHA-L-GLUTAMATE LIGASE"/>
    <property type="match status" value="1"/>
</dbReference>
<keyword evidence="3 5" id="KW-0067">ATP-binding</keyword>
<dbReference type="RefSeq" id="WP_004590967.1">
    <property type="nucleotide sequence ID" value="NZ_APMM01000020.1"/>
</dbReference>
<sequence>MVKITILSPEAKGRTVWALKEEIEKLNAKAEIFLLAENDNLITYDFSLETDLIHSRCGIGFYNDKLTLYSWQVMNSLDAKFVNSLETVYLTSDKFKTIRILHKNNILTPKTALIRDYDDAIKFMEKYGLEFPVVIKKSFSKCGVSVFLAKNEEELWRLTKDAIYECKIIQEFINFKNNGYYKDIRVLVVDDEIVGGYSRVSKDFRTNIHLGNNVEKINLNDEVKEIALKCAEISKAKILGVDILPKMGKYYVIELNSAPGTEGFRKLGVNADKKIAELLVREAKK</sequence>
<evidence type="ECO:0000259" key="6">
    <source>
        <dbReference type="PROSITE" id="PS50975"/>
    </source>
</evidence>
<evidence type="ECO:0000256" key="1">
    <source>
        <dbReference type="ARBA" id="ARBA00022723"/>
    </source>
</evidence>
<comment type="caution">
    <text evidence="7">The sequence shown here is derived from an EMBL/GenBank/DDBJ whole genome shotgun (WGS) entry which is preliminary data.</text>
</comment>
<feature type="domain" description="ATP-grasp" evidence="6">
    <location>
        <begin position="98"/>
        <end position="284"/>
    </location>
</feature>
<evidence type="ECO:0000313" key="8">
    <source>
        <dbReference type="Proteomes" id="UP000053695"/>
    </source>
</evidence>
<proteinExistence type="predicted"/>
<evidence type="ECO:0000256" key="3">
    <source>
        <dbReference type="ARBA" id="ARBA00022840"/>
    </source>
</evidence>
<dbReference type="AlphaFoldDB" id="N6VQT3"/>
<dbReference type="OrthoDB" id="33241at2157"/>
<dbReference type="NCBIfam" id="TIGR00768">
    <property type="entry name" value="rimK_fam"/>
    <property type="match status" value="1"/>
</dbReference>
<evidence type="ECO:0000256" key="4">
    <source>
        <dbReference type="NCBIfam" id="TIGR04443"/>
    </source>
</evidence>